<dbReference type="Gene3D" id="3.90.550.10">
    <property type="entry name" value="Spore Coat Polysaccharide Biosynthesis Protein SpsA, Chain A"/>
    <property type="match status" value="1"/>
</dbReference>
<dbReference type="GeneID" id="8828121"/>
<sequence>MKALILAGGFARRLAPITDFIAKPLLPVGDRLIIDWIVDNIKNAGIDEIIVSTNSYYERQFRYWIKCRNDDISLLIEPTRKEEEKFGAIKGIKYAMDKYGQDDYLIVAGDNYFDFSLSQFLKFYEDRKSPIVAVYDVEDKDKARRYGVVSVDNQGKITKFVEKPENPESTLIATACYALPKKVYGLLKEYLDNKNNPDSPGYFISWLITKIPVYAFSFKGTWLDIGNLDEYRRAFNMF</sequence>
<dbReference type="OrthoDB" id="15372at2157"/>
<dbReference type="PANTHER" id="PTHR42883:SF2">
    <property type="entry name" value="THYMIDYLYLTRANSFERASE"/>
    <property type="match status" value="1"/>
</dbReference>
<protein>
    <submittedName>
        <fullName evidence="2">Nucleotidyl transferase</fullName>
    </submittedName>
</protein>
<dbReference type="InterPro" id="IPR029044">
    <property type="entry name" value="Nucleotide-diphossugar_trans"/>
</dbReference>
<dbReference type="HOGENOM" id="CLU_029499_4_0_2"/>
<evidence type="ECO:0000259" key="1">
    <source>
        <dbReference type="Pfam" id="PF00483"/>
    </source>
</evidence>
<dbReference type="Proteomes" id="UP000001400">
    <property type="component" value="Chromosome"/>
</dbReference>
<dbReference type="InterPro" id="IPR005835">
    <property type="entry name" value="NTP_transferase_dom"/>
</dbReference>
<dbReference type="STRING" id="439481.Aboo_1161"/>
<dbReference type="AlphaFoldDB" id="B5IFP1"/>
<dbReference type="KEGG" id="abi:Aboo_1161"/>
<dbReference type="GO" id="GO:0016740">
    <property type="term" value="F:transferase activity"/>
    <property type="evidence" value="ECO:0007669"/>
    <property type="project" value="UniProtKB-KW"/>
</dbReference>
<accession>B5IFP1</accession>
<dbReference type="eggNOG" id="arCOG00666">
    <property type="taxonomic scope" value="Archaea"/>
</dbReference>
<dbReference type="RefSeq" id="WP_008085619.1">
    <property type="nucleotide sequence ID" value="NC_013926.1"/>
</dbReference>
<proteinExistence type="predicted"/>
<dbReference type="Pfam" id="PF00483">
    <property type="entry name" value="NTP_transferase"/>
    <property type="match status" value="1"/>
</dbReference>
<dbReference type="EMBL" id="CP001941">
    <property type="protein sequence ID" value="ADD08970.1"/>
    <property type="molecule type" value="Genomic_DNA"/>
</dbReference>
<evidence type="ECO:0000313" key="3">
    <source>
        <dbReference type="Proteomes" id="UP000001400"/>
    </source>
</evidence>
<reference evidence="2" key="1">
    <citation type="submission" date="2010-02" db="EMBL/GenBank/DDBJ databases">
        <title>Complete sequence of Aciduliprofundum boonei T469.</title>
        <authorList>
            <consortium name="US DOE Joint Genome Institute"/>
            <person name="Lucas S."/>
            <person name="Copeland A."/>
            <person name="Lapidus A."/>
            <person name="Cheng J.-F."/>
            <person name="Bruce D."/>
            <person name="Goodwin L."/>
            <person name="Pitluck S."/>
            <person name="Saunders E."/>
            <person name="Detter J.C."/>
            <person name="Han C."/>
            <person name="Tapia R."/>
            <person name="Land M."/>
            <person name="Hauser L."/>
            <person name="Kyrpides N."/>
            <person name="Mikhailova N."/>
            <person name="Flores G."/>
            <person name="Reysenbach A.-L."/>
            <person name="Woyke T."/>
        </authorList>
    </citation>
    <scope>NUCLEOTIDE SEQUENCE</scope>
    <source>
        <strain evidence="2">T469</strain>
    </source>
</reference>
<keyword evidence="3" id="KW-1185">Reference proteome</keyword>
<dbReference type="PANTHER" id="PTHR42883">
    <property type="entry name" value="GLUCOSE-1-PHOSPHATE THYMIDYLTRANSFERASE"/>
    <property type="match status" value="1"/>
</dbReference>
<feature type="domain" description="Nucleotidyl transferase" evidence="1">
    <location>
        <begin position="2"/>
        <end position="236"/>
    </location>
</feature>
<dbReference type="SUPFAM" id="SSF53448">
    <property type="entry name" value="Nucleotide-diphospho-sugar transferases"/>
    <property type="match status" value="1"/>
</dbReference>
<evidence type="ECO:0000313" key="2">
    <source>
        <dbReference type="EMBL" id="ADD08970.1"/>
    </source>
</evidence>
<gene>
    <name evidence="2" type="ordered locus">Aboo_1161</name>
</gene>
<dbReference type="CDD" id="cd04181">
    <property type="entry name" value="NTP_transferase"/>
    <property type="match status" value="1"/>
</dbReference>
<name>B5IFP1_ACIB4</name>
<keyword evidence="2" id="KW-0808">Transferase</keyword>
<organism evidence="2 3">
    <name type="scientific">Aciduliprofundum boonei (strain DSM 19572 / T469)</name>
    <dbReference type="NCBI Taxonomy" id="439481"/>
    <lineage>
        <taxon>Archaea</taxon>
        <taxon>Methanobacteriati</taxon>
        <taxon>Thermoplasmatota</taxon>
        <taxon>DHVE2 group</taxon>
        <taxon>Candidatus Aciduliprofundum</taxon>
    </lineage>
</organism>